<dbReference type="PANTHER" id="PTHR33202">
    <property type="entry name" value="ZINC UPTAKE REGULATION PROTEIN"/>
    <property type="match status" value="1"/>
</dbReference>
<dbReference type="SUPFAM" id="SSF46785">
    <property type="entry name" value="Winged helix' DNA-binding domain"/>
    <property type="match status" value="1"/>
</dbReference>
<evidence type="ECO:0000256" key="1">
    <source>
        <dbReference type="ARBA" id="ARBA00004496"/>
    </source>
</evidence>
<name>A0ABV4ZI64_9ACTN</name>
<comment type="subunit">
    <text evidence="3">Homodimer.</text>
</comment>
<dbReference type="InterPro" id="IPR036390">
    <property type="entry name" value="WH_DNA-bd_sf"/>
</dbReference>
<evidence type="ECO:0000256" key="4">
    <source>
        <dbReference type="ARBA" id="ARBA00022490"/>
    </source>
</evidence>
<evidence type="ECO:0000256" key="5">
    <source>
        <dbReference type="ARBA" id="ARBA00022491"/>
    </source>
</evidence>
<keyword evidence="13" id="KW-1185">Reference proteome</keyword>
<evidence type="ECO:0000313" key="12">
    <source>
        <dbReference type="EMBL" id="MFB4193632.1"/>
    </source>
</evidence>
<gene>
    <name evidence="12" type="ORF">ACE11A_04555</name>
</gene>
<protein>
    <submittedName>
        <fullName evidence="12">Fur family transcriptional regulator</fullName>
    </submittedName>
</protein>
<dbReference type="Proteomes" id="UP001577267">
    <property type="component" value="Unassembled WGS sequence"/>
</dbReference>
<dbReference type="InterPro" id="IPR043135">
    <property type="entry name" value="Fur_C"/>
</dbReference>
<dbReference type="CDD" id="cd07153">
    <property type="entry name" value="Fur_like"/>
    <property type="match status" value="1"/>
</dbReference>
<evidence type="ECO:0000256" key="6">
    <source>
        <dbReference type="ARBA" id="ARBA00022723"/>
    </source>
</evidence>
<dbReference type="InterPro" id="IPR002481">
    <property type="entry name" value="FUR"/>
</dbReference>
<dbReference type="Gene3D" id="3.30.1490.190">
    <property type="match status" value="1"/>
</dbReference>
<keyword evidence="10" id="KW-0804">Transcription</keyword>
<keyword evidence="8" id="KW-0805">Transcription regulation</keyword>
<evidence type="ECO:0000256" key="3">
    <source>
        <dbReference type="ARBA" id="ARBA00011738"/>
    </source>
</evidence>
<keyword evidence="9" id="KW-0238">DNA-binding</keyword>
<dbReference type="Pfam" id="PF01475">
    <property type="entry name" value="FUR"/>
    <property type="match status" value="1"/>
</dbReference>
<reference evidence="12 13" key="1">
    <citation type="submission" date="2024-09" db="EMBL/GenBank/DDBJ databases">
        <title>Draft genome sequence of multifaceted antimicrobials producing Streptomyces sp. strain FH1.</title>
        <authorList>
            <person name="Hassan F."/>
            <person name="Ali H."/>
            <person name="Hassan N."/>
            <person name="Nawaz A."/>
        </authorList>
    </citation>
    <scope>NUCLEOTIDE SEQUENCE [LARGE SCALE GENOMIC DNA]</scope>
    <source>
        <strain evidence="12 13">FH1</strain>
    </source>
</reference>
<evidence type="ECO:0000256" key="10">
    <source>
        <dbReference type="ARBA" id="ARBA00023163"/>
    </source>
</evidence>
<comment type="caution">
    <text evidence="12">The sequence shown here is derived from an EMBL/GenBank/DDBJ whole genome shotgun (WGS) entry which is preliminary data.</text>
</comment>
<feature type="region of interest" description="Disordered" evidence="11">
    <location>
        <begin position="1"/>
        <end position="30"/>
    </location>
</feature>
<evidence type="ECO:0000313" key="13">
    <source>
        <dbReference type="Proteomes" id="UP001577267"/>
    </source>
</evidence>
<dbReference type="RefSeq" id="WP_375061649.1">
    <property type="nucleotide sequence ID" value="NZ_JBHGBT010000002.1"/>
</dbReference>
<evidence type="ECO:0000256" key="9">
    <source>
        <dbReference type="ARBA" id="ARBA00023125"/>
    </source>
</evidence>
<proteinExistence type="inferred from homology"/>
<accession>A0ABV4ZI64</accession>
<comment type="similarity">
    <text evidence="2">Belongs to the Fur family.</text>
</comment>
<sequence length="166" mass="17876">MARSIERGDPPVGRRKSERNPPDAPGARPARRRAAVSRLLAGCGEFVSARQLHALAVLQEVDVSLTTVYRALNELEEQGCADVVLDGNGERLYRPRAAGEHRHYLLCRDCGVSRVLDAAVVETWTERVGEETGFAALEHLVQLSGICGPCQSTDPADRASGSATGE</sequence>
<keyword evidence="7" id="KW-0862">Zinc</keyword>
<dbReference type="EMBL" id="JBHGBT010000002">
    <property type="protein sequence ID" value="MFB4193632.1"/>
    <property type="molecule type" value="Genomic_DNA"/>
</dbReference>
<dbReference type="InterPro" id="IPR036388">
    <property type="entry name" value="WH-like_DNA-bd_sf"/>
</dbReference>
<keyword evidence="4" id="KW-0963">Cytoplasm</keyword>
<keyword evidence="5" id="KW-0678">Repressor</keyword>
<comment type="subcellular location">
    <subcellularLocation>
        <location evidence="1">Cytoplasm</location>
    </subcellularLocation>
</comment>
<evidence type="ECO:0000256" key="2">
    <source>
        <dbReference type="ARBA" id="ARBA00007957"/>
    </source>
</evidence>
<evidence type="ECO:0000256" key="11">
    <source>
        <dbReference type="SAM" id="MobiDB-lite"/>
    </source>
</evidence>
<organism evidence="12 13">
    <name type="scientific">Streptomyces carpaticus</name>
    <dbReference type="NCBI Taxonomy" id="285558"/>
    <lineage>
        <taxon>Bacteria</taxon>
        <taxon>Bacillati</taxon>
        <taxon>Actinomycetota</taxon>
        <taxon>Actinomycetes</taxon>
        <taxon>Kitasatosporales</taxon>
        <taxon>Streptomycetaceae</taxon>
        <taxon>Streptomyces</taxon>
    </lineage>
</organism>
<keyword evidence="6" id="KW-0479">Metal-binding</keyword>
<dbReference type="PANTHER" id="PTHR33202:SF2">
    <property type="entry name" value="FERRIC UPTAKE REGULATION PROTEIN"/>
    <property type="match status" value="1"/>
</dbReference>
<dbReference type="Gene3D" id="1.10.10.10">
    <property type="entry name" value="Winged helix-like DNA-binding domain superfamily/Winged helix DNA-binding domain"/>
    <property type="match status" value="1"/>
</dbReference>
<evidence type="ECO:0000256" key="8">
    <source>
        <dbReference type="ARBA" id="ARBA00023015"/>
    </source>
</evidence>
<evidence type="ECO:0000256" key="7">
    <source>
        <dbReference type="ARBA" id="ARBA00022833"/>
    </source>
</evidence>